<dbReference type="AlphaFoldDB" id="V6LG97"/>
<evidence type="ECO:0000313" key="3">
    <source>
        <dbReference type="Proteomes" id="UP000018208"/>
    </source>
</evidence>
<name>V6LG97_9EUKA</name>
<keyword evidence="3" id="KW-1185">Reference proteome</keyword>
<accession>V6LG97</accession>
<evidence type="ECO:0000313" key="1">
    <source>
        <dbReference type="EMBL" id="EST42691.1"/>
    </source>
</evidence>
<sequence length="341" mass="40651">MDEQKISIDIFQKLNLFKTSQPVFDKELESSKPKRNHVSLGVDKYSEQEEKELHLLKAVQQNEKIPTKKTIQYNEYETVGYMPNQDYYVHQIDNHQQNIFYDLTEEDFIFCEKNESISLDQLEFTLTALDLMFPFKYRSLNFQNPLTLTEIYEALRSIHSDQFTYNIRSDAQFPEFHSFMLMYQRFVERRKQLQNQPLISSLREKVQKNKQIFFQPYSDDIKKPQKTSQTVKIQTLLYNIFAEFATARELLNMQFYVKNYKSFIEKFGISQFDNIVDQPDLPMPFRPVSRAQQISETIDKIKHQKNPYEPGEGRSEFVQRRQGSQFSNFVAQCLEDDEVSD</sequence>
<dbReference type="VEuPathDB" id="GiardiaDB:SS50377_25673"/>
<protein>
    <submittedName>
        <fullName evidence="1">Uncharacterized protein</fullName>
    </submittedName>
</protein>
<gene>
    <name evidence="1" type="ORF">SS50377_17712</name>
    <name evidence="2" type="ORF">SS50377_25673</name>
</gene>
<dbReference type="EMBL" id="AUWU02000006">
    <property type="protein sequence ID" value="KAH0571487.1"/>
    <property type="molecule type" value="Genomic_DNA"/>
</dbReference>
<reference evidence="1 2" key="1">
    <citation type="journal article" date="2014" name="PLoS Genet.">
        <title>The Genome of Spironucleus salmonicida Highlights a Fish Pathogen Adapted to Fluctuating Environments.</title>
        <authorList>
            <person name="Xu F."/>
            <person name="Jerlstrom-Hultqvist J."/>
            <person name="Einarsson E."/>
            <person name="Astvaldsson A."/>
            <person name="Svard S.G."/>
            <person name="Andersson J.O."/>
        </authorList>
    </citation>
    <scope>NUCLEOTIDE SEQUENCE</scope>
    <source>
        <strain evidence="2">ATCC 50377</strain>
    </source>
</reference>
<reference evidence="2" key="2">
    <citation type="submission" date="2020-12" db="EMBL/GenBank/DDBJ databases">
        <title>New Spironucleus salmonicida genome in near-complete chromosomes.</title>
        <authorList>
            <person name="Xu F."/>
            <person name="Kurt Z."/>
            <person name="Jimenez-Gonzalez A."/>
            <person name="Astvaldsson A."/>
            <person name="Andersson J.O."/>
            <person name="Svard S.G."/>
        </authorList>
    </citation>
    <scope>NUCLEOTIDE SEQUENCE</scope>
    <source>
        <strain evidence="2">ATCC 50377</strain>
    </source>
</reference>
<dbReference type="EMBL" id="KI546157">
    <property type="protein sequence ID" value="EST42691.1"/>
    <property type="molecule type" value="Genomic_DNA"/>
</dbReference>
<dbReference type="Proteomes" id="UP000018208">
    <property type="component" value="Unassembled WGS sequence"/>
</dbReference>
<organism evidence="1">
    <name type="scientific">Spironucleus salmonicida</name>
    <dbReference type="NCBI Taxonomy" id="348837"/>
    <lineage>
        <taxon>Eukaryota</taxon>
        <taxon>Metamonada</taxon>
        <taxon>Diplomonadida</taxon>
        <taxon>Hexamitidae</taxon>
        <taxon>Hexamitinae</taxon>
        <taxon>Spironucleus</taxon>
    </lineage>
</organism>
<evidence type="ECO:0000313" key="2">
    <source>
        <dbReference type="EMBL" id="KAH0571487.1"/>
    </source>
</evidence>
<proteinExistence type="predicted"/>